<keyword evidence="8 10" id="KW-0808">Transferase</keyword>
<evidence type="ECO:0000256" key="4">
    <source>
        <dbReference type="ARBA" id="ARBA00023244"/>
    </source>
</evidence>
<dbReference type="Pfam" id="PF12557">
    <property type="entry name" value="Co_AT_N"/>
    <property type="match status" value="1"/>
</dbReference>
<comment type="pathway">
    <text evidence="1 8">Cofactor biosynthesis; adenosylcobalamin biosynthesis; adenosylcobalamin from cob(II)yrinate a,c-diamide: step 2/7.</text>
</comment>
<dbReference type="CDD" id="cd00561">
    <property type="entry name" value="CobA_ACA"/>
    <property type="match status" value="1"/>
</dbReference>
<dbReference type="KEGG" id="tho:SP60_07245"/>
<keyword evidence="11" id="KW-1185">Reference proteome</keyword>
<comment type="similarity">
    <text evidence="2 8">Belongs to the Cob(I)alamin adenosyltransferase family.</text>
</comment>
<feature type="domain" description="Cob(I)alamin adenosyltransferase N-terminal" evidence="9">
    <location>
        <begin position="2"/>
        <end position="21"/>
    </location>
</feature>
<protein>
    <recommendedName>
        <fullName evidence="3 8">Corrinoid adenosyltransferase</fullName>
        <ecNumber evidence="3 8">2.5.1.17</ecNumber>
    </recommendedName>
    <alternativeName>
        <fullName evidence="8">Cob(II)alamin adenosyltransferase</fullName>
    </alternativeName>
    <alternativeName>
        <fullName evidence="8">Cob(II)yrinic acid a,c-diamide adenosyltransferase</fullName>
    </alternativeName>
</protein>
<keyword evidence="8" id="KW-0067">ATP-binding</keyword>
<comment type="catalytic activity">
    <reaction evidence="7 8">
        <text>2 cob(II)alamin + reduced [electron-transfer flavoprotein] + 2 ATP = 2 adenosylcob(III)alamin + 2 triphosphate + oxidized [electron-transfer flavoprotein] + 3 H(+)</text>
        <dbReference type="Rhea" id="RHEA:28671"/>
        <dbReference type="Rhea" id="RHEA-COMP:10685"/>
        <dbReference type="Rhea" id="RHEA-COMP:10686"/>
        <dbReference type="ChEBI" id="CHEBI:15378"/>
        <dbReference type="ChEBI" id="CHEBI:16304"/>
        <dbReference type="ChEBI" id="CHEBI:18036"/>
        <dbReference type="ChEBI" id="CHEBI:18408"/>
        <dbReference type="ChEBI" id="CHEBI:30616"/>
        <dbReference type="ChEBI" id="CHEBI:57692"/>
        <dbReference type="ChEBI" id="CHEBI:58307"/>
        <dbReference type="EC" id="2.5.1.17"/>
    </reaction>
</comment>
<dbReference type="GO" id="GO:0008817">
    <property type="term" value="F:corrinoid adenosyltransferase activity"/>
    <property type="evidence" value="ECO:0007669"/>
    <property type="project" value="UniProtKB-UniRule"/>
</dbReference>
<comment type="catalytic activity">
    <reaction evidence="6 8">
        <text>2 cob(II)yrinate a,c diamide + reduced [electron-transfer flavoprotein] + 2 ATP = 2 adenosylcob(III)yrinate a,c-diamide + 2 triphosphate + oxidized [electron-transfer flavoprotein] + 3 H(+)</text>
        <dbReference type="Rhea" id="RHEA:11528"/>
        <dbReference type="Rhea" id="RHEA-COMP:10685"/>
        <dbReference type="Rhea" id="RHEA-COMP:10686"/>
        <dbReference type="ChEBI" id="CHEBI:15378"/>
        <dbReference type="ChEBI" id="CHEBI:18036"/>
        <dbReference type="ChEBI" id="CHEBI:30616"/>
        <dbReference type="ChEBI" id="CHEBI:57692"/>
        <dbReference type="ChEBI" id="CHEBI:58307"/>
        <dbReference type="ChEBI" id="CHEBI:58503"/>
        <dbReference type="ChEBI" id="CHEBI:58537"/>
        <dbReference type="EC" id="2.5.1.17"/>
    </reaction>
</comment>
<keyword evidence="8" id="KW-0169">Cobalamin biosynthesis</keyword>
<dbReference type="EMBL" id="CP010552">
    <property type="protein sequence ID" value="ALE53004.1"/>
    <property type="molecule type" value="Genomic_DNA"/>
</dbReference>
<dbReference type="OrthoDB" id="9810309at2"/>
<dbReference type="PANTHER" id="PTHR46638">
    <property type="entry name" value="CORRINOID ADENOSYLTRANSFERASE"/>
    <property type="match status" value="1"/>
</dbReference>
<dbReference type="InterPro" id="IPR025826">
    <property type="entry name" value="Co_AT_N_dom"/>
</dbReference>
<dbReference type="UniPathway" id="UPA00148">
    <property type="reaction ID" value="UER00233"/>
</dbReference>
<dbReference type="GO" id="GO:0005524">
    <property type="term" value="F:ATP binding"/>
    <property type="evidence" value="ECO:0007669"/>
    <property type="project" value="UniProtKB-UniRule"/>
</dbReference>
<dbReference type="Proteomes" id="UP000058020">
    <property type="component" value="Chromosome"/>
</dbReference>
<accession>A0A0M4PP29</accession>
<evidence type="ECO:0000256" key="5">
    <source>
        <dbReference type="ARBA" id="ARBA00024929"/>
    </source>
</evidence>
<keyword evidence="8" id="KW-0547">Nucleotide-binding</keyword>
<dbReference type="AlphaFoldDB" id="A0A0M4PP29"/>
<dbReference type="SUPFAM" id="SSF52540">
    <property type="entry name" value="P-loop containing nucleoside triphosphate hydrolases"/>
    <property type="match status" value="1"/>
</dbReference>
<dbReference type="NCBIfam" id="NF004637">
    <property type="entry name" value="PRK05986.1"/>
    <property type="match status" value="1"/>
</dbReference>
<dbReference type="STRING" id="1705394.SP60_07245"/>
<dbReference type="RefSeq" id="WP_082319664.1">
    <property type="nucleotide sequence ID" value="NZ_CP010552.1"/>
</dbReference>
<dbReference type="PANTHER" id="PTHR46638:SF1">
    <property type="entry name" value="CORRINOID ADENOSYLTRANSFERASE"/>
    <property type="match status" value="1"/>
</dbReference>
<evidence type="ECO:0000259" key="9">
    <source>
        <dbReference type="Pfam" id="PF12557"/>
    </source>
</evidence>
<dbReference type="GO" id="GO:0006779">
    <property type="term" value="P:porphyrin-containing compound biosynthetic process"/>
    <property type="evidence" value="ECO:0007669"/>
    <property type="project" value="UniProtKB-UniRule"/>
</dbReference>
<dbReference type="GO" id="GO:0005737">
    <property type="term" value="C:cytoplasm"/>
    <property type="evidence" value="ECO:0007669"/>
    <property type="project" value="UniProtKB-SubCell"/>
</dbReference>
<dbReference type="Pfam" id="PF02572">
    <property type="entry name" value="CobA_CobO_BtuR"/>
    <property type="match status" value="1"/>
</dbReference>
<dbReference type="PIRSF" id="PIRSF015617">
    <property type="entry name" value="Adensltrnsf_CobA"/>
    <property type="match status" value="1"/>
</dbReference>
<evidence type="ECO:0000256" key="3">
    <source>
        <dbReference type="ARBA" id="ARBA00012454"/>
    </source>
</evidence>
<evidence type="ECO:0000256" key="1">
    <source>
        <dbReference type="ARBA" id="ARBA00005121"/>
    </source>
</evidence>
<keyword evidence="4 8" id="KW-0627">Porphyrin biosynthesis</keyword>
<reference evidence="10 11" key="1">
    <citation type="journal article" date="2015" name="Genome Announc.">
        <title>Genome Sequence of 'Candidatus Thioglobus autotrophica' Strain EF1, a Chemoautotroph from the SUP05 Clade of Marine Gammaproteobacteria.</title>
        <authorList>
            <person name="Shah V."/>
            <person name="Morris R.M."/>
        </authorList>
    </citation>
    <scope>NUCLEOTIDE SEQUENCE [LARGE SCALE GENOMIC DNA]</scope>
    <source>
        <strain evidence="10 11">EF1</strain>
    </source>
</reference>
<evidence type="ECO:0000256" key="2">
    <source>
        <dbReference type="ARBA" id="ARBA00007487"/>
    </source>
</evidence>
<gene>
    <name evidence="10" type="ORF">SP60_07245</name>
</gene>
<dbReference type="PATRIC" id="fig|1705394.5.peg.1447"/>
<dbReference type="Gene3D" id="3.40.50.300">
    <property type="entry name" value="P-loop containing nucleotide triphosphate hydrolases"/>
    <property type="match status" value="1"/>
</dbReference>
<name>A0A0M4PP29_9GAMM</name>
<dbReference type="InterPro" id="IPR003724">
    <property type="entry name" value="CblAdoTrfase_CobA"/>
</dbReference>
<evidence type="ECO:0000256" key="6">
    <source>
        <dbReference type="ARBA" id="ARBA00048555"/>
    </source>
</evidence>
<comment type="subcellular location">
    <subcellularLocation>
        <location evidence="8">Cytoplasm</location>
    </subcellularLocation>
</comment>
<sequence>MSDDQYKTRMQRKKTHIDSRIEQANIDKGIIVLLTGNGKGKSSSALGMICRALGYDMKVGVAKFLKGVQDTGEDAFLAQQPNIQTVFMKTGFTWDTQDKEYDTTMALETWQKAQSYLEDKSIDLVVLDELTYMISYKYLDEQMILNALNKRPKNQHVVITGRAASEGLIEIADTVSEVKDIKHAFRANIKAQKGVDL</sequence>
<evidence type="ECO:0000313" key="11">
    <source>
        <dbReference type="Proteomes" id="UP000058020"/>
    </source>
</evidence>
<dbReference type="InterPro" id="IPR027417">
    <property type="entry name" value="P-loop_NTPase"/>
</dbReference>
<dbReference type="NCBIfam" id="TIGR00708">
    <property type="entry name" value="cobA"/>
    <property type="match status" value="1"/>
</dbReference>
<proteinExistence type="inferred from homology"/>
<dbReference type="GO" id="GO:0009236">
    <property type="term" value="P:cobalamin biosynthetic process"/>
    <property type="evidence" value="ECO:0007669"/>
    <property type="project" value="UniProtKB-UniRule"/>
</dbReference>
<keyword evidence="8" id="KW-0963">Cytoplasm</keyword>
<evidence type="ECO:0000256" key="7">
    <source>
        <dbReference type="ARBA" id="ARBA00048692"/>
    </source>
</evidence>
<evidence type="ECO:0000256" key="8">
    <source>
        <dbReference type="PIRNR" id="PIRNR015617"/>
    </source>
</evidence>
<comment type="function">
    <text evidence="5 8">Required for both de novo synthesis of the corrin ring for the assimilation of exogenous corrinoids. Participates in the adenosylation of a variety of incomplete and complete corrinoids.</text>
</comment>
<evidence type="ECO:0000313" key="10">
    <source>
        <dbReference type="EMBL" id="ALE53004.1"/>
    </source>
</evidence>
<organism evidence="10 11">
    <name type="scientific">Candidatus Thioglobus autotrophicus</name>
    <dbReference type="NCBI Taxonomy" id="1705394"/>
    <lineage>
        <taxon>Bacteria</taxon>
        <taxon>Pseudomonadati</taxon>
        <taxon>Pseudomonadota</taxon>
        <taxon>Gammaproteobacteria</taxon>
        <taxon>Candidatus Pseudothioglobaceae</taxon>
        <taxon>Candidatus Thioglobus</taxon>
    </lineage>
</organism>
<dbReference type="EC" id="2.5.1.17" evidence="3 8"/>